<keyword evidence="2 5" id="KW-0732">Signal</keyword>
<dbReference type="InterPro" id="IPR029058">
    <property type="entry name" value="AB_hydrolase_fold"/>
</dbReference>
<evidence type="ECO:0000259" key="6">
    <source>
        <dbReference type="Pfam" id="PF08386"/>
    </source>
</evidence>
<evidence type="ECO:0000313" key="7">
    <source>
        <dbReference type="EMBL" id="NGN67895.1"/>
    </source>
</evidence>
<evidence type="ECO:0000313" key="8">
    <source>
        <dbReference type="Proteomes" id="UP000481583"/>
    </source>
</evidence>
<gene>
    <name evidence="7" type="ORF">G5C51_28845</name>
</gene>
<evidence type="ECO:0000256" key="4">
    <source>
        <dbReference type="SAM" id="MobiDB-lite"/>
    </source>
</evidence>
<dbReference type="PANTHER" id="PTHR43248">
    <property type="entry name" value="2-SUCCINYL-6-HYDROXY-2,4-CYCLOHEXADIENE-1-CARBOXYLATE SYNTHASE"/>
    <property type="match status" value="1"/>
</dbReference>
<feature type="compositionally biased region" description="Basic and acidic residues" evidence="4">
    <location>
        <begin position="531"/>
        <end position="543"/>
    </location>
</feature>
<dbReference type="Proteomes" id="UP000481583">
    <property type="component" value="Unassembled WGS sequence"/>
</dbReference>
<evidence type="ECO:0000256" key="3">
    <source>
        <dbReference type="ARBA" id="ARBA00022801"/>
    </source>
</evidence>
<keyword evidence="3 7" id="KW-0378">Hydrolase</keyword>
<dbReference type="Gene3D" id="3.40.50.1820">
    <property type="entry name" value="alpha/beta hydrolase"/>
    <property type="match status" value="1"/>
</dbReference>
<comment type="similarity">
    <text evidence="1">Belongs to the peptidase S33 family.</text>
</comment>
<reference evidence="7 8" key="1">
    <citation type="submission" date="2020-02" db="EMBL/GenBank/DDBJ databases">
        <title>Whole-genome analyses of novel actinobacteria.</title>
        <authorList>
            <person name="Sahin N."/>
        </authorList>
    </citation>
    <scope>NUCLEOTIDE SEQUENCE [LARGE SCALE GENOMIC DNA]</scope>
    <source>
        <strain evidence="7 8">A7024</strain>
    </source>
</reference>
<keyword evidence="8" id="KW-1185">Reference proteome</keyword>
<dbReference type="EMBL" id="JAAKZV010000169">
    <property type="protein sequence ID" value="NGN67895.1"/>
    <property type="molecule type" value="Genomic_DNA"/>
</dbReference>
<comment type="caution">
    <text evidence="7">The sequence shown here is derived from an EMBL/GenBank/DDBJ whole genome shotgun (WGS) entry which is preliminary data.</text>
</comment>
<feature type="region of interest" description="Disordered" evidence="4">
    <location>
        <begin position="502"/>
        <end position="543"/>
    </location>
</feature>
<feature type="domain" description="Peptidase S33 tripeptidyl aminopeptidase-like C-terminal" evidence="6">
    <location>
        <begin position="412"/>
        <end position="508"/>
    </location>
</feature>
<dbReference type="InterPro" id="IPR051601">
    <property type="entry name" value="Serine_prot/Carboxylest_S33"/>
</dbReference>
<feature type="region of interest" description="Disordered" evidence="4">
    <location>
        <begin position="159"/>
        <end position="178"/>
    </location>
</feature>
<feature type="compositionally biased region" description="Polar residues" evidence="4">
    <location>
        <begin position="504"/>
        <end position="518"/>
    </location>
</feature>
<dbReference type="GO" id="GO:0016787">
    <property type="term" value="F:hydrolase activity"/>
    <property type="evidence" value="ECO:0007669"/>
    <property type="project" value="UniProtKB-KW"/>
</dbReference>
<feature type="signal peptide" evidence="5">
    <location>
        <begin position="1"/>
        <end position="25"/>
    </location>
</feature>
<accession>A0A6G4U6M6</accession>
<protein>
    <submittedName>
        <fullName evidence="7">Alpha/beta hydrolase</fullName>
    </submittedName>
</protein>
<dbReference type="PANTHER" id="PTHR43248:SF29">
    <property type="entry name" value="TRIPEPTIDYL AMINOPEPTIDASE"/>
    <property type="match status" value="1"/>
</dbReference>
<evidence type="ECO:0000256" key="2">
    <source>
        <dbReference type="ARBA" id="ARBA00022729"/>
    </source>
</evidence>
<dbReference type="InterPro" id="IPR013595">
    <property type="entry name" value="Pept_S33_TAP-like_C"/>
</dbReference>
<proteinExistence type="inferred from homology"/>
<evidence type="ECO:0000256" key="5">
    <source>
        <dbReference type="SAM" id="SignalP"/>
    </source>
</evidence>
<dbReference type="AlphaFoldDB" id="A0A6G4U6M6"/>
<name>A0A6G4U6M6_9ACTN</name>
<sequence>MEGTPVRAAAALYGIVGSLALTALAAAPAADATSAEHSPETRGVTAAVADATEAGIKWGRCHPDEELSTPAKCGTVSVPLDYAHPEGRKLKLDVSRVEAADPKQRQGALVFNPGGPGGSGMYFPQLATTPEWSKVAKAYDFIGYAPRGVERSGRISCQDPKAFNKAPTHSPQRPTEADKRERIAQAQAYARGCAKIPGVEHYNSLNNARDLEVLRAALGEKKLNFVGASYGTYFGALYATLFPEHVRRFVFDSVVDPRPEQIWYGNNLIQSAAFEDRWAAFHRWVAKHDDTYHLGRTPQEVRNAYEKVRADVQAKPAGGKIGTKQLQSAFLKTGYADDYWPYAATALSDHLAGKPQTLVDFAAVSPEDHALEENGNAVYTAVECNDAPWPRDWATWDRDNTRLARKAPFETWDNVWMNLPCAFWTAPQQRPAQVGTQPGATPPVLILAAEEDAATPYAGARELLSRIPDASLVTERDSGSHGISGGPNACVNGHMDAYLLHGTTPGTNALQANGNNGASPREATCSPHKTPKADRQVMRSAEG</sequence>
<organism evidence="7 8">
    <name type="scientific">Streptomyces coryli</name>
    <dbReference type="NCBI Taxonomy" id="1128680"/>
    <lineage>
        <taxon>Bacteria</taxon>
        <taxon>Bacillati</taxon>
        <taxon>Actinomycetota</taxon>
        <taxon>Actinomycetes</taxon>
        <taxon>Kitasatosporales</taxon>
        <taxon>Streptomycetaceae</taxon>
        <taxon>Streptomyces</taxon>
    </lineage>
</organism>
<dbReference type="Pfam" id="PF08386">
    <property type="entry name" value="Abhydrolase_4"/>
    <property type="match status" value="1"/>
</dbReference>
<dbReference type="SUPFAM" id="SSF53474">
    <property type="entry name" value="alpha/beta-Hydrolases"/>
    <property type="match status" value="1"/>
</dbReference>
<evidence type="ECO:0000256" key="1">
    <source>
        <dbReference type="ARBA" id="ARBA00010088"/>
    </source>
</evidence>
<feature type="chain" id="PRO_5039369326" evidence="5">
    <location>
        <begin position="26"/>
        <end position="543"/>
    </location>
</feature>